<feature type="transmembrane region" description="Helical" evidence="1">
    <location>
        <begin position="60"/>
        <end position="85"/>
    </location>
</feature>
<dbReference type="InterPro" id="IPR040493">
    <property type="entry name" value="DUF5518"/>
</dbReference>
<evidence type="ECO:0000313" key="2">
    <source>
        <dbReference type="EMBL" id="SDM51145.1"/>
    </source>
</evidence>
<gene>
    <name evidence="2" type="ORF">SAMN04487949_1910</name>
</gene>
<keyword evidence="1" id="KW-0472">Membrane</keyword>
<keyword evidence="1" id="KW-1133">Transmembrane helix</keyword>
<accession>A0A1G9TV84</accession>
<evidence type="ECO:0000256" key="1">
    <source>
        <dbReference type="SAM" id="Phobius"/>
    </source>
</evidence>
<protein>
    <recommendedName>
        <fullName evidence="4">DUF5518 domain-containing protein</fullName>
    </recommendedName>
</protein>
<reference evidence="3" key="1">
    <citation type="submission" date="2016-10" db="EMBL/GenBank/DDBJ databases">
        <authorList>
            <person name="Varghese N."/>
            <person name="Submissions S."/>
        </authorList>
    </citation>
    <scope>NUCLEOTIDE SEQUENCE [LARGE SCALE GENOMIC DNA]</scope>
    <source>
        <strain evidence="3">CGMCC 1.10119</strain>
    </source>
</reference>
<evidence type="ECO:0008006" key="4">
    <source>
        <dbReference type="Google" id="ProtNLM"/>
    </source>
</evidence>
<sequence length="140" mass="14085">MILVSTVTKQQPQRKSTLVNALIGAVVTVVVSFVPFSPIIGGGVAGYLQHGSREEGVKVGAISGVIATIPVVLAALLIASVFTIVPSGTGGLGLAVGGLVLALIVFLVAGLYTVGLGAVGGYLGAYLAEERVEDENHMDA</sequence>
<dbReference type="Pfam" id="PF17647">
    <property type="entry name" value="DUF5518"/>
    <property type="match status" value="1"/>
</dbReference>
<dbReference type="STRING" id="660521.SAMN04487949_1910"/>
<dbReference type="EMBL" id="FNHL01000002">
    <property type="protein sequence ID" value="SDM51145.1"/>
    <property type="molecule type" value="Genomic_DNA"/>
</dbReference>
<dbReference type="Proteomes" id="UP000199451">
    <property type="component" value="Unassembled WGS sequence"/>
</dbReference>
<feature type="transmembrane region" description="Helical" evidence="1">
    <location>
        <begin position="92"/>
        <end position="114"/>
    </location>
</feature>
<name>A0A1G9TV84_9EURY</name>
<feature type="transmembrane region" description="Helical" evidence="1">
    <location>
        <begin position="21"/>
        <end position="48"/>
    </location>
</feature>
<evidence type="ECO:0000313" key="3">
    <source>
        <dbReference type="Proteomes" id="UP000199451"/>
    </source>
</evidence>
<keyword evidence="3" id="KW-1185">Reference proteome</keyword>
<organism evidence="2 3">
    <name type="scientific">Halogranum gelatinilyticum</name>
    <dbReference type="NCBI Taxonomy" id="660521"/>
    <lineage>
        <taxon>Archaea</taxon>
        <taxon>Methanobacteriati</taxon>
        <taxon>Methanobacteriota</taxon>
        <taxon>Stenosarchaea group</taxon>
        <taxon>Halobacteria</taxon>
        <taxon>Halobacteriales</taxon>
        <taxon>Haloferacaceae</taxon>
    </lineage>
</organism>
<proteinExistence type="predicted"/>
<keyword evidence="1" id="KW-0812">Transmembrane</keyword>
<dbReference type="AlphaFoldDB" id="A0A1G9TV84"/>